<dbReference type="PANTHER" id="PTHR37610:SF78">
    <property type="entry name" value="GAG-POLYPEPTIDE OF LTR COPIA-TYPE-RELATED"/>
    <property type="match status" value="1"/>
</dbReference>
<dbReference type="EMBL" id="SMMG02000002">
    <property type="protein sequence ID" value="KAA3485302.1"/>
    <property type="molecule type" value="Genomic_DNA"/>
</dbReference>
<reference evidence="3" key="1">
    <citation type="journal article" date="2019" name="Plant Biotechnol. J.">
        <title>Genome sequencing of the Australian wild diploid species Gossypium australe highlights disease resistance and delayed gland morphogenesis.</title>
        <authorList>
            <person name="Cai Y."/>
            <person name="Cai X."/>
            <person name="Wang Q."/>
            <person name="Wang P."/>
            <person name="Zhang Y."/>
            <person name="Cai C."/>
            <person name="Xu Y."/>
            <person name="Wang K."/>
            <person name="Zhou Z."/>
            <person name="Wang C."/>
            <person name="Geng S."/>
            <person name="Li B."/>
            <person name="Dong Q."/>
            <person name="Hou Y."/>
            <person name="Wang H."/>
            <person name="Ai P."/>
            <person name="Liu Z."/>
            <person name="Yi F."/>
            <person name="Sun M."/>
            <person name="An G."/>
            <person name="Cheng J."/>
            <person name="Zhang Y."/>
            <person name="Shi Q."/>
            <person name="Xie Y."/>
            <person name="Shi X."/>
            <person name="Chang Y."/>
            <person name="Huang F."/>
            <person name="Chen Y."/>
            <person name="Hong S."/>
            <person name="Mi L."/>
            <person name="Sun Q."/>
            <person name="Zhang L."/>
            <person name="Zhou B."/>
            <person name="Peng R."/>
            <person name="Zhang X."/>
            <person name="Liu F."/>
        </authorList>
    </citation>
    <scope>NUCLEOTIDE SEQUENCE [LARGE SCALE GENOMIC DNA]</scope>
    <source>
        <strain evidence="3">cv. PA1801</strain>
    </source>
</reference>
<name>A0A5B6WWM2_9ROSI</name>
<keyword evidence="3" id="KW-1185">Reference proteome</keyword>
<feature type="domain" description="Retrotransposon Copia-like N-terminal" evidence="1">
    <location>
        <begin position="18"/>
        <end position="57"/>
    </location>
</feature>
<dbReference type="InterPro" id="IPR029472">
    <property type="entry name" value="Copia-like_N"/>
</dbReference>
<dbReference type="Pfam" id="PF14244">
    <property type="entry name" value="Retrotran_gag_3"/>
    <property type="match status" value="1"/>
</dbReference>
<dbReference type="PANTHER" id="PTHR37610">
    <property type="entry name" value="CCHC-TYPE DOMAIN-CONTAINING PROTEIN"/>
    <property type="match status" value="1"/>
</dbReference>
<evidence type="ECO:0000259" key="1">
    <source>
        <dbReference type="Pfam" id="PF14244"/>
    </source>
</evidence>
<organism evidence="2 3">
    <name type="scientific">Gossypium australe</name>
    <dbReference type="NCBI Taxonomy" id="47621"/>
    <lineage>
        <taxon>Eukaryota</taxon>
        <taxon>Viridiplantae</taxon>
        <taxon>Streptophyta</taxon>
        <taxon>Embryophyta</taxon>
        <taxon>Tracheophyta</taxon>
        <taxon>Spermatophyta</taxon>
        <taxon>Magnoliopsida</taxon>
        <taxon>eudicotyledons</taxon>
        <taxon>Gunneridae</taxon>
        <taxon>Pentapetalae</taxon>
        <taxon>rosids</taxon>
        <taxon>malvids</taxon>
        <taxon>Malvales</taxon>
        <taxon>Malvaceae</taxon>
        <taxon>Malvoideae</taxon>
        <taxon>Gossypium</taxon>
    </lineage>
</organism>
<dbReference type="OrthoDB" id="1002462at2759"/>
<proteinExistence type="predicted"/>
<comment type="caution">
    <text evidence="2">The sequence shown here is derived from an EMBL/GenBank/DDBJ whole genome shotgun (WGS) entry which is preliminary data.</text>
</comment>
<dbReference type="AlphaFoldDB" id="A0A5B6WWM2"/>
<dbReference type="Proteomes" id="UP000325315">
    <property type="component" value="Unassembled WGS sequence"/>
</dbReference>
<accession>A0A5B6WWM2</accession>
<evidence type="ECO:0000313" key="3">
    <source>
        <dbReference type="Proteomes" id="UP000325315"/>
    </source>
</evidence>
<protein>
    <submittedName>
        <fullName evidence="2">UBN2_3 domain-containing protein</fullName>
    </submittedName>
</protein>
<evidence type="ECO:0000313" key="2">
    <source>
        <dbReference type="EMBL" id="KAA3485302.1"/>
    </source>
</evidence>
<sequence>MVNSSDLSVDFNHPLYLHPSGTPSALLVSYQLLEIENYNIWTRSMQIALLAKSKLGFERCNVIVLSWILNTVSRELSAGIVFASSAAVVWKDLDDCFNKVDGSQVYFLHRKITSYL</sequence>
<gene>
    <name evidence="2" type="ORF">EPI10_007305</name>
</gene>